<feature type="region of interest" description="Disordered" evidence="1">
    <location>
        <begin position="1"/>
        <end position="31"/>
    </location>
</feature>
<gene>
    <name evidence="2" type="ORF">RNJ44_01203</name>
</gene>
<dbReference type="EMBL" id="JBEVYD010000009">
    <property type="protein sequence ID" value="KAL3230754.1"/>
    <property type="molecule type" value="Genomic_DNA"/>
</dbReference>
<sequence length="61" mass="6849">MGKKIGEKELPVNPPSYEETLKKDARNGQVDNNRFSHIHVPIKTAKSKYPAGGTYTYSNNK</sequence>
<keyword evidence="3" id="KW-1185">Reference proteome</keyword>
<accession>A0ABR4NR82</accession>
<comment type="caution">
    <text evidence="2">The sequence shown here is derived from an EMBL/GenBank/DDBJ whole genome shotgun (WGS) entry which is preliminary data.</text>
</comment>
<proteinExistence type="predicted"/>
<feature type="compositionally biased region" description="Basic and acidic residues" evidence="1">
    <location>
        <begin position="1"/>
        <end position="10"/>
    </location>
</feature>
<protein>
    <submittedName>
        <fullName evidence="2">Uncharacterized protein</fullName>
    </submittedName>
</protein>
<dbReference type="Proteomes" id="UP001623330">
    <property type="component" value="Unassembled WGS sequence"/>
</dbReference>
<evidence type="ECO:0000313" key="3">
    <source>
        <dbReference type="Proteomes" id="UP001623330"/>
    </source>
</evidence>
<evidence type="ECO:0000256" key="1">
    <source>
        <dbReference type="SAM" id="MobiDB-lite"/>
    </source>
</evidence>
<reference evidence="2 3" key="1">
    <citation type="submission" date="2024-05" db="EMBL/GenBank/DDBJ databases">
        <title>Long read based assembly of the Candida bracarensis genome reveals expanded adhesin content.</title>
        <authorList>
            <person name="Marcet-Houben M."/>
            <person name="Ksiezopolska E."/>
            <person name="Gabaldon T."/>
        </authorList>
    </citation>
    <scope>NUCLEOTIDE SEQUENCE [LARGE SCALE GENOMIC DNA]</scope>
    <source>
        <strain evidence="2 3">CBM6</strain>
    </source>
</reference>
<organism evidence="2 3">
    <name type="scientific">Nakaseomyces bracarensis</name>
    <dbReference type="NCBI Taxonomy" id="273131"/>
    <lineage>
        <taxon>Eukaryota</taxon>
        <taxon>Fungi</taxon>
        <taxon>Dikarya</taxon>
        <taxon>Ascomycota</taxon>
        <taxon>Saccharomycotina</taxon>
        <taxon>Saccharomycetes</taxon>
        <taxon>Saccharomycetales</taxon>
        <taxon>Saccharomycetaceae</taxon>
        <taxon>Nakaseomyces</taxon>
    </lineage>
</organism>
<name>A0ABR4NR82_9SACH</name>
<evidence type="ECO:0000313" key="2">
    <source>
        <dbReference type="EMBL" id="KAL3230754.1"/>
    </source>
</evidence>